<dbReference type="Gene3D" id="3.10.105.10">
    <property type="entry name" value="Dipeptide-binding Protein, Domain 3"/>
    <property type="match status" value="1"/>
</dbReference>
<evidence type="ECO:0000256" key="1">
    <source>
        <dbReference type="SAM" id="MobiDB-lite"/>
    </source>
</evidence>
<dbReference type="GeneID" id="56076420"/>
<evidence type="ECO:0000259" key="2">
    <source>
        <dbReference type="Pfam" id="PF00496"/>
    </source>
</evidence>
<keyword evidence="4" id="KW-1185">Reference proteome</keyword>
<dbReference type="Proteomes" id="UP000509667">
    <property type="component" value="Chromosome"/>
</dbReference>
<accession>A0A7D5T3C5</accession>
<dbReference type="RefSeq" id="WP_179909934.1">
    <property type="nucleotide sequence ID" value="NZ_CP058910.1"/>
</dbReference>
<gene>
    <name evidence="3" type="ORF">HZS55_01115</name>
</gene>
<organism evidence="3 4">
    <name type="scientific">Halosimplex rubrum</name>
    <dbReference type="NCBI Taxonomy" id="869889"/>
    <lineage>
        <taxon>Archaea</taxon>
        <taxon>Methanobacteriati</taxon>
        <taxon>Methanobacteriota</taxon>
        <taxon>Stenosarchaea group</taxon>
        <taxon>Halobacteria</taxon>
        <taxon>Halobacteriales</taxon>
        <taxon>Haloarculaceae</taxon>
        <taxon>Halosimplex</taxon>
    </lineage>
</organism>
<dbReference type="EMBL" id="CP058910">
    <property type="protein sequence ID" value="QLH75989.1"/>
    <property type="molecule type" value="Genomic_DNA"/>
</dbReference>
<protein>
    <recommendedName>
        <fullName evidence="2">Solute-binding protein family 5 domain-containing protein</fullName>
    </recommendedName>
</protein>
<feature type="region of interest" description="Disordered" evidence="1">
    <location>
        <begin position="27"/>
        <end position="82"/>
    </location>
</feature>
<feature type="compositionally biased region" description="Gly residues" evidence="1">
    <location>
        <begin position="34"/>
        <end position="50"/>
    </location>
</feature>
<proteinExistence type="predicted"/>
<evidence type="ECO:0000313" key="3">
    <source>
        <dbReference type="EMBL" id="QLH75989.1"/>
    </source>
</evidence>
<feature type="domain" description="Solute-binding protein family 5" evidence="2">
    <location>
        <begin position="152"/>
        <end position="530"/>
    </location>
</feature>
<dbReference type="Gene3D" id="3.40.190.10">
    <property type="entry name" value="Periplasmic binding protein-like II"/>
    <property type="match status" value="1"/>
</dbReference>
<dbReference type="PROSITE" id="PS51257">
    <property type="entry name" value="PROKAR_LIPOPROTEIN"/>
    <property type="match status" value="1"/>
</dbReference>
<dbReference type="OrthoDB" id="233597at2157"/>
<sequence length="716" mass="79034">MPRDPNGSGSDLSRRQYAQILAGLGAAGLAGCPSGSGGGDTPTDGGGGGEDTQTDAGGDGGDTPTESDDGGSETATDRPAVTDTVRVAVNNSPDVFNWNPWTPQDNTYGDNWMSELNGLNNVHTKTNAYSGTTVPTPHKPDHEEVELMTWIEDWSVNEPYDWRHHLDDRASFWNGDPYDAPTLVQHNHTAWFFNGNKYTEGATFNEEAEDQWTRHGWFDKGTIPAQDPNPVAKPIIEAQAKGLLFNPPLHTDFTDPYHEQFQDASSADEVSSVSDELASDRVSLQRIAMEEGEGWGSGMYVLENMDDVGSESMVLRKNDDHPNAGHTNVENVEIFWADASRRQTLASNGSIDFNGGAVTPSSDFNREMLPDHMQELTRWLNSTLGTQWLMNWHNPHLQRLWVRRALVEAVDWNAVVANGFGQETGQTTSYDTFLMDSENESTFSEEFLNSLHTYSREQNVETANQYMQNAGYSRQGGQWVDPNGNQATIDLTAQSGNSSYVQAAQTIRANLANWGFGVNFSTPGFSTWSDSLNPEGSGLNYDTSIFWSDTATIFGKYNDRGAWWGEALLGGSPTAGSVFELTEEDDRDTQNKPVHVQLPEEVGSIEAPDEAGINPDLDNGREVDMFDVVQAIREPGASQEEVLELYRTCAQYYNYYLPDFVFAQSLSGTWGNVRDFEWPDDGARALDYARNVNMPIGTTLTGLTQASTDEEFEPPE</sequence>
<dbReference type="Pfam" id="PF00496">
    <property type="entry name" value="SBP_bac_5"/>
    <property type="match status" value="1"/>
</dbReference>
<evidence type="ECO:0000313" key="4">
    <source>
        <dbReference type="Proteomes" id="UP000509667"/>
    </source>
</evidence>
<dbReference type="InterPro" id="IPR000914">
    <property type="entry name" value="SBP_5_dom"/>
</dbReference>
<dbReference type="SUPFAM" id="SSF53850">
    <property type="entry name" value="Periplasmic binding protein-like II"/>
    <property type="match status" value="1"/>
</dbReference>
<dbReference type="AlphaFoldDB" id="A0A7D5T3C5"/>
<name>A0A7D5T3C5_9EURY</name>
<dbReference type="KEGG" id="hrr:HZS55_01115"/>
<reference evidence="3 4" key="1">
    <citation type="submission" date="2020-07" db="EMBL/GenBank/DDBJ databases">
        <title>Halosimplex pelagicum sp. nov. and Halosimplex rubrum sp. nov., isolated from salted brown alga Laminaria, and emended description of the genus Halosimplex.</title>
        <authorList>
            <person name="Cui H."/>
        </authorList>
    </citation>
    <scope>NUCLEOTIDE SEQUENCE [LARGE SCALE GENOMIC DNA]</scope>
    <source>
        <strain evidence="3 4">R27</strain>
    </source>
</reference>